<dbReference type="AlphaFoldDB" id="A0AAV7QXV1"/>
<keyword evidence="3" id="KW-1185">Reference proteome</keyword>
<accession>A0AAV7QXV1</accession>
<dbReference type="EMBL" id="JANPWB010000010">
    <property type="protein sequence ID" value="KAJ1143854.1"/>
    <property type="molecule type" value="Genomic_DNA"/>
</dbReference>
<dbReference type="Proteomes" id="UP001066276">
    <property type="component" value="Chromosome 6"/>
</dbReference>
<protein>
    <submittedName>
        <fullName evidence="2">Uncharacterized protein</fullName>
    </submittedName>
</protein>
<gene>
    <name evidence="2" type="ORF">NDU88_010156</name>
</gene>
<sequence>MAAPAAVGPASPGTSLDLALRREASPPTSAAARVPPGTSVFRRAAPSAADRWATPRGRHHCVPCPPSADASQGRKGRCRGSPGWRATPGTFLGAPTASCHPSLSRGVRGAAIWGR</sequence>
<evidence type="ECO:0000313" key="3">
    <source>
        <dbReference type="Proteomes" id="UP001066276"/>
    </source>
</evidence>
<name>A0AAV7QXV1_PLEWA</name>
<evidence type="ECO:0000256" key="1">
    <source>
        <dbReference type="SAM" id="MobiDB-lite"/>
    </source>
</evidence>
<organism evidence="2 3">
    <name type="scientific">Pleurodeles waltl</name>
    <name type="common">Iberian ribbed newt</name>
    <dbReference type="NCBI Taxonomy" id="8319"/>
    <lineage>
        <taxon>Eukaryota</taxon>
        <taxon>Metazoa</taxon>
        <taxon>Chordata</taxon>
        <taxon>Craniata</taxon>
        <taxon>Vertebrata</taxon>
        <taxon>Euteleostomi</taxon>
        <taxon>Amphibia</taxon>
        <taxon>Batrachia</taxon>
        <taxon>Caudata</taxon>
        <taxon>Salamandroidea</taxon>
        <taxon>Salamandridae</taxon>
        <taxon>Pleurodelinae</taxon>
        <taxon>Pleurodeles</taxon>
    </lineage>
</organism>
<evidence type="ECO:0000313" key="2">
    <source>
        <dbReference type="EMBL" id="KAJ1143854.1"/>
    </source>
</evidence>
<comment type="caution">
    <text evidence="2">The sequence shown here is derived from an EMBL/GenBank/DDBJ whole genome shotgun (WGS) entry which is preliminary data.</text>
</comment>
<feature type="region of interest" description="Disordered" evidence="1">
    <location>
        <begin position="63"/>
        <end position="82"/>
    </location>
</feature>
<reference evidence="2" key="1">
    <citation type="journal article" date="2022" name="bioRxiv">
        <title>Sequencing and chromosome-scale assembly of the giantPleurodeles waltlgenome.</title>
        <authorList>
            <person name="Brown T."/>
            <person name="Elewa A."/>
            <person name="Iarovenko S."/>
            <person name="Subramanian E."/>
            <person name="Araus A.J."/>
            <person name="Petzold A."/>
            <person name="Susuki M."/>
            <person name="Suzuki K.-i.T."/>
            <person name="Hayashi T."/>
            <person name="Toyoda A."/>
            <person name="Oliveira C."/>
            <person name="Osipova E."/>
            <person name="Leigh N.D."/>
            <person name="Simon A."/>
            <person name="Yun M.H."/>
        </authorList>
    </citation>
    <scope>NUCLEOTIDE SEQUENCE</scope>
    <source>
        <strain evidence="2">20211129_DDA</strain>
        <tissue evidence="2">Liver</tissue>
    </source>
</reference>
<proteinExistence type="predicted"/>